<evidence type="ECO:0000313" key="1">
    <source>
        <dbReference type="EMBL" id="PWZ22164.1"/>
    </source>
</evidence>
<name>A0A3L6EM51_MAIZE</name>
<sequence>MHGHIPSI</sequence>
<dbReference type="Proteomes" id="UP000251960">
    <property type="component" value="Chromosome 5"/>
</dbReference>
<organism evidence="1">
    <name type="scientific">Zea mays</name>
    <name type="common">Maize</name>
    <dbReference type="NCBI Taxonomy" id="4577"/>
    <lineage>
        <taxon>Eukaryota</taxon>
        <taxon>Viridiplantae</taxon>
        <taxon>Streptophyta</taxon>
        <taxon>Embryophyta</taxon>
        <taxon>Tracheophyta</taxon>
        <taxon>Spermatophyta</taxon>
        <taxon>Magnoliopsida</taxon>
        <taxon>Liliopsida</taxon>
        <taxon>Poales</taxon>
        <taxon>Poaceae</taxon>
        <taxon>PACMAD clade</taxon>
        <taxon>Panicoideae</taxon>
        <taxon>Andropogonodae</taxon>
        <taxon>Andropogoneae</taxon>
        <taxon>Tripsacinae</taxon>
        <taxon>Zea</taxon>
    </lineage>
</organism>
<gene>
    <name evidence="1" type="ORF">Zm00014a_021385</name>
</gene>
<proteinExistence type="predicted"/>
<accession>A0A3L6EM51</accession>
<reference evidence="1" key="1">
    <citation type="journal article" date="2018" name="Nat. Genet.">
        <title>Extensive intraspecific gene order and gene structural variations between Mo17 and other maize genomes.</title>
        <authorList>
            <person name="Sun S."/>
            <person name="Zhou Y."/>
            <person name="Chen J."/>
            <person name="Shi J."/>
            <person name="Zhao H."/>
            <person name="Zhao H."/>
            <person name="Song W."/>
            <person name="Zhang M."/>
            <person name="Cui Y."/>
            <person name="Dong X."/>
            <person name="Liu H."/>
            <person name="Ma X."/>
            <person name="Jiao Y."/>
            <person name="Wang B."/>
            <person name="Wei X."/>
            <person name="Stein J.C."/>
            <person name="Glaubitz J.C."/>
            <person name="Lu F."/>
            <person name="Yu G."/>
            <person name="Liang C."/>
            <person name="Fengler K."/>
            <person name="Li B."/>
            <person name="Rafalski A."/>
            <person name="Schnable P.S."/>
            <person name="Ware D.H."/>
            <person name="Buckler E.S."/>
            <person name="Lai J."/>
        </authorList>
    </citation>
    <scope>NUCLEOTIDE SEQUENCE [LARGE SCALE GENOMIC DNA]</scope>
    <source>
        <tissue evidence="1">Seedling</tissue>
    </source>
</reference>
<comment type="caution">
    <text evidence="1">The sequence shown here is derived from an EMBL/GenBank/DDBJ whole genome shotgun (WGS) entry which is preliminary data.</text>
</comment>
<dbReference type="EMBL" id="NCVQ01000006">
    <property type="protein sequence ID" value="PWZ22164.1"/>
    <property type="molecule type" value="Genomic_DNA"/>
</dbReference>
<protein>
    <submittedName>
        <fullName evidence="1">Uncharacterized protein</fullName>
    </submittedName>
</protein>